<dbReference type="InterPro" id="IPR009525">
    <property type="entry name" value="DUF1145"/>
</dbReference>
<feature type="transmembrane region" description="Helical" evidence="1">
    <location>
        <begin position="33"/>
        <end position="57"/>
    </location>
</feature>
<dbReference type="EMBL" id="JAKIKT010000006">
    <property type="protein sequence ID" value="MCL2915206.1"/>
    <property type="molecule type" value="Genomic_DNA"/>
</dbReference>
<keyword evidence="1" id="KW-0472">Membrane</keyword>
<evidence type="ECO:0000313" key="3">
    <source>
        <dbReference type="Proteomes" id="UP001202831"/>
    </source>
</evidence>
<keyword evidence="1" id="KW-1133">Transmembrane helix</keyword>
<name>A0ABT0N9R8_9GAMM</name>
<gene>
    <name evidence="2" type="ORF">L2725_15710</name>
</gene>
<dbReference type="Pfam" id="PF06611">
    <property type="entry name" value="DUF1145"/>
    <property type="match status" value="1"/>
</dbReference>
<keyword evidence="1" id="KW-0812">Transmembrane</keyword>
<accession>A0ABT0N9R8</accession>
<dbReference type="RefSeq" id="WP_115136446.1">
    <property type="nucleotide sequence ID" value="NZ_JAKIKT010000006.1"/>
</dbReference>
<comment type="caution">
    <text evidence="2">The sequence shown here is derived from an EMBL/GenBank/DDBJ whole genome shotgun (WGS) entry which is preliminary data.</text>
</comment>
<evidence type="ECO:0000256" key="1">
    <source>
        <dbReference type="SAM" id="Phobius"/>
    </source>
</evidence>
<reference evidence="2 3" key="1">
    <citation type="submission" date="2022-01" db="EMBL/GenBank/DDBJ databases">
        <title>Whole genome-based taxonomy of the Shewanellaceae.</title>
        <authorList>
            <person name="Martin-Rodriguez A.J."/>
        </authorList>
    </citation>
    <scope>NUCLEOTIDE SEQUENCE [LARGE SCALE GENOMIC DNA]</scope>
    <source>
        <strain evidence="2 3">DSM 21332</strain>
    </source>
</reference>
<dbReference type="PANTHER" id="PTHR38775">
    <property type="entry name" value="INNER MEMBRANE PROTEIN-RELATED"/>
    <property type="match status" value="1"/>
</dbReference>
<protein>
    <submittedName>
        <fullName evidence="2">DUF1145 domain-containing protein</fullName>
    </submittedName>
</protein>
<sequence length="95" mass="11014">MKYVMLLGKCMTGFAWAVMVYNLFMPFEGNTGLALNILLLVTAFMHGIQVIMFYGMFSQYMTLTKKDFLKVFGFGVFALLEYRQKLMQKLQQQNA</sequence>
<organism evidence="2 3">
    <name type="scientific">Shewanella corallii</name>
    <dbReference type="NCBI Taxonomy" id="560080"/>
    <lineage>
        <taxon>Bacteria</taxon>
        <taxon>Pseudomonadati</taxon>
        <taxon>Pseudomonadota</taxon>
        <taxon>Gammaproteobacteria</taxon>
        <taxon>Alteromonadales</taxon>
        <taxon>Shewanellaceae</taxon>
        <taxon>Shewanella</taxon>
    </lineage>
</organism>
<dbReference type="PANTHER" id="PTHR38775:SF1">
    <property type="entry name" value="INNER MEMBRANE PROTEIN"/>
    <property type="match status" value="1"/>
</dbReference>
<proteinExistence type="predicted"/>
<feature type="transmembrane region" description="Helical" evidence="1">
    <location>
        <begin position="7"/>
        <end position="27"/>
    </location>
</feature>
<keyword evidence="3" id="KW-1185">Reference proteome</keyword>
<evidence type="ECO:0000313" key="2">
    <source>
        <dbReference type="EMBL" id="MCL2915206.1"/>
    </source>
</evidence>
<dbReference type="Proteomes" id="UP001202831">
    <property type="component" value="Unassembled WGS sequence"/>
</dbReference>